<keyword evidence="1" id="KW-1133">Transmembrane helix</keyword>
<sequence>MLALLLVLSPPILAVFGIVEFATDTGYDWLMVVSGGVSACLLVIGSIGCLGRLSINGWLGRHCPWLVSYSMWVGIGLIYPALAFYEFLIGAVFRNGGFDLHPTLFQDRVGAVITLVTFLVAASLTAIPKMGRGVDPLVPFAVGQSGLIVTINRCGHQWTLHLNPAIGHGIPFKDVIRQLADDIFSAIESRASKKPTRIVMDSHLLAALKNQPEVAFLLAEARKRGWQMASPSQLWEIPRREFGSEPLKTLPCCVICEKGSQSIPSGSRWCEHKCLSETPDPAKMVAYLMIVTLLWKHSFPAFDFCDLIQTMLYDDIGSTGHFRLAPKDAHNLTEAFVDTGLSDTSDSPFLFSGPNEVYVAFAVRPEGTALQEELGIISRELDSFCAMLQDARWNRLICQPFTPISTCGRSLLPWICQTRWIFAAEDFWESAVLLS</sequence>
<dbReference type="EMBL" id="KZ155803">
    <property type="protein sequence ID" value="OUS44759.1"/>
    <property type="molecule type" value="Genomic_DNA"/>
</dbReference>
<reference evidence="2" key="1">
    <citation type="submission" date="2017-04" db="EMBL/GenBank/DDBJ databases">
        <title>Population genomics of picophytoplankton unveils novel chromosome hypervariability.</title>
        <authorList>
            <consortium name="DOE Joint Genome Institute"/>
            <person name="Blanc-Mathieu R."/>
            <person name="Krasovec M."/>
            <person name="Hebrard M."/>
            <person name="Yau S."/>
            <person name="Desgranges E."/>
            <person name="Martin J."/>
            <person name="Schackwitz W."/>
            <person name="Kuo A."/>
            <person name="Salin G."/>
            <person name="Donnadieu C."/>
            <person name="Desdevises Y."/>
            <person name="Sanchez-Ferandin S."/>
            <person name="Moreau H."/>
            <person name="Rivals E."/>
            <person name="Grigoriev I.V."/>
            <person name="Grimsley N."/>
            <person name="Eyre-Walker A."/>
            <person name="Piganeau G."/>
        </authorList>
    </citation>
    <scope>NUCLEOTIDE SEQUENCE [LARGE SCALE GENOMIC DNA]</scope>
    <source>
        <strain evidence="2">RCC 1115</strain>
    </source>
</reference>
<evidence type="ECO:0000256" key="1">
    <source>
        <dbReference type="SAM" id="Phobius"/>
    </source>
</evidence>
<feature type="transmembrane region" description="Helical" evidence="1">
    <location>
        <begin position="30"/>
        <end position="53"/>
    </location>
</feature>
<protein>
    <submittedName>
        <fullName evidence="2">Uncharacterized protein</fullName>
    </submittedName>
</protein>
<organism evidence="2">
    <name type="scientific">Ostreococcus tauri</name>
    <name type="common">Marine green alga</name>
    <dbReference type="NCBI Taxonomy" id="70448"/>
    <lineage>
        <taxon>Eukaryota</taxon>
        <taxon>Viridiplantae</taxon>
        <taxon>Chlorophyta</taxon>
        <taxon>Mamiellophyceae</taxon>
        <taxon>Mamiellales</taxon>
        <taxon>Bathycoccaceae</taxon>
        <taxon>Ostreococcus</taxon>
    </lineage>
</organism>
<gene>
    <name evidence="2" type="ORF">BE221DRAFT_148201</name>
</gene>
<name>A0A1Y5I5G6_OSTTA</name>
<feature type="transmembrane region" description="Helical" evidence="1">
    <location>
        <begin position="65"/>
        <end position="89"/>
    </location>
</feature>
<proteinExistence type="predicted"/>
<keyword evidence="1" id="KW-0472">Membrane</keyword>
<evidence type="ECO:0000313" key="2">
    <source>
        <dbReference type="EMBL" id="OUS44759.1"/>
    </source>
</evidence>
<dbReference type="Proteomes" id="UP000195557">
    <property type="component" value="Unassembled WGS sequence"/>
</dbReference>
<feature type="transmembrane region" description="Helical" evidence="1">
    <location>
        <begin position="109"/>
        <end position="127"/>
    </location>
</feature>
<keyword evidence="1" id="KW-0812">Transmembrane</keyword>
<accession>A0A1Y5I5G6</accession>
<dbReference type="AlphaFoldDB" id="A0A1Y5I5G6"/>